<dbReference type="GO" id="GO:0032259">
    <property type="term" value="P:methylation"/>
    <property type="evidence" value="ECO:0007669"/>
    <property type="project" value="UniProtKB-KW"/>
</dbReference>
<dbReference type="Gene3D" id="3.40.50.150">
    <property type="entry name" value="Vaccinia Virus protein VP39"/>
    <property type="match status" value="1"/>
</dbReference>
<dbReference type="InterPro" id="IPR038333">
    <property type="entry name" value="T1MK-like_N_sf"/>
</dbReference>
<evidence type="ECO:0000256" key="7">
    <source>
        <dbReference type="ARBA" id="ARBA00047942"/>
    </source>
</evidence>
<evidence type="ECO:0000256" key="1">
    <source>
        <dbReference type="ARBA" id="ARBA00006594"/>
    </source>
</evidence>
<dbReference type="GO" id="GO:0003677">
    <property type="term" value="F:DNA binding"/>
    <property type="evidence" value="ECO:0007669"/>
    <property type="project" value="InterPro"/>
</dbReference>
<evidence type="ECO:0000256" key="6">
    <source>
        <dbReference type="ARBA" id="ARBA00022747"/>
    </source>
</evidence>
<dbReference type="PROSITE" id="PS00092">
    <property type="entry name" value="N6_MTASE"/>
    <property type="match status" value="1"/>
</dbReference>
<dbReference type="Gene3D" id="1.20.1260.30">
    <property type="match status" value="1"/>
</dbReference>
<dbReference type="InterPro" id="IPR002052">
    <property type="entry name" value="DNA_methylase_N6_adenine_CS"/>
</dbReference>
<evidence type="ECO:0000256" key="4">
    <source>
        <dbReference type="ARBA" id="ARBA00022679"/>
    </source>
</evidence>
<evidence type="ECO:0000313" key="10">
    <source>
        <dbReference type="EMBL" id="ETA73555.1"/>
    </source>
</evidence>
<dbReference type="PANTHER" id="PTHR42933">
    <property type="entry name" value="SLR6095 PROTEIN"/>
    <property type="match status" value="1"/>
</dbReference>
<evidence type="ECO:0000259" key="8">
    <source>
        <dbReference type="Pfam" id="PF02384"/>
    </source>
</evidence>
<dbReference type="InterPro" id="IPR004546">
    <property type="entry name" value="Restrct_endonuc_T1M"/>
</dbReference>
<dbReference type="SUPFAM" id="SSF53335">
    <property type="entry name" value="S-adenosyl-L-methionine-dependent methyltransferases"/>
    <property type="match status" value="1"/>
</dbReference>
<name>V7HWA4_9LACO</name>
<evidence type="ECO:0000256" key="5">
    <source>
        <dbReference type="ARBA" id="ARBA00022691"/>
    </source>
</evidence>
<feature type="domain" description="DNA methylase adenine-specific" evidence="8">
    <location>
        <begin position="177"/>
        <end position="458"/>
    </location>
</feature>
<dbReference type="GO" id="GO:0008170">
    <property type="term" value="F:N-methyltransferase activity"/>
    <property type="evidence" value="ECO:0007669"/>
    <property type="project" value="InterPro"/>
</dbReference>
<dbReference type="InterPro" id="IPR003356">
    <property type="entry name" value="DNA_methylase_A-5"/>
</dbReference>
<comment type="similarity">
    <text evidence="1">Belongs to the N(4)/N(6)-methyltransferase family.</text>
</comment>
<evidence type="ECO:0000256" key="3">
    <source>
        <dbReference type="ARBA" id="ARBA00022603"/>
    </source>
</evidence>
<dbReference type="InterPro" id="IPR051537">
    <property type="entry name" value="DNA_Adenine_Mtase"/>
</dbReference>
<dbReference type="PRINTS" id="PR00507">
    <property type="entry name" value="N12N6MTFRASE"/>
</dbReference>
<dbReference type="REBASE" id="78499">
    <property type="entry name" value="M.Leq6820ORF1500P"/>
</dbReference>
<dbReference type="NCBIfam" id="TIGR00497">
    <property type="entry name" value="hsdM"/>
    <property type="match status" value="1"/>
</dbReference>
<gene>
    <name evidence="10" type="ORF">LEQ_1500c</name>
</gene>
<keyword evidence="11" id="KW-1185">Reference proteome</keyword>
<protein>
    <recommendedName>
        <fullName evidence="2">site-specific DNA-methyltransferase (adenine-specific)</fullName>
        <ecNumber evidence="2">2.1.1.72</ecNumber>
    </recommendedName>
</protein>
<evidence type="ECO:0000259" key="9">
    <source>
        <dbReference type="Pfam" id="PF12161"/>
    </source>
</evidence>
<dbReference type="Pfam" id="PF12161">
    <property type="entry name" value="HsdM_N"/>
    <property type="match status" value="1"/>
</dbReference>
<dbReference type="PATRIC" id="fig|1392007.3.peg.1658"/>
<organism evidence="10 11">
    <name type="scientific">Ligilactobacillus equi DPC 6820</name>
    <dbReference type="NCBI Taxonomy" id="1392007"/>
    <lineage>
        <taxon>Bacteria</taxon>
        <taxon>Bacillati</taxon>
        <taxon>Bacillota</taxon>
        <taxon>Bacilli</taxon>
        <taxon>Lactobacillales</taxon>
        <taxon>Lactobacillaceae</taxon>
        <taxon>Ligilactobacillus</taxon>
    </lineage>
</organism>
<reference evidence="10 11" key="1">
    <citation type="journal article" date="2014" name="Genome Announc.">
        <title>The Genome of the Predominant Equine Lactobacillus Species, Lactobacillus equi, Is Reflective of Its Lifestyle Adaptations to an Herbivorous Host.</title>
        <authorList>
            <person name="O'Donnell M.M."/>
            <person name="Harris H.M."/>
            <person name="O'Toole P.W."/>
            <person name="Ross R.P."/>
        </authorList>
    </citation>
    <scope>NUCLEOTIDE SEQUENCE [LARGE SCALE GENOMIC DNA]</scope>
    <source>
        <strain evidence="10 11">DPC 6820</strain>
    </source>
</reference>
<dbReference type="InterPro" id="IPR029063">
    <property type="entry name" value="SAM-dependent_MTases_sf"/>
</dbReference>
<dbReference type="InterPro" id="IPR022749">
    <property type="entry name" value="D12N6_MeTrfase_N"/>
</dbReference>
<dbReference type="Pfam" id="PF02384">
    <property type="entry name" value="N6_Mtase"/>
    <property type="match status" value="1"/>
</dbReference>
<dbReference type="EMBL" id="AWWH01000174">
    <property type="protein sequence ID" value="ETA73555.1"/>
    <property type="molecule type" value="Genomic_DNA"/>
</dbReference>
<dbReference type="AlphaFoldDB" id="V7HWA4"/>
<keyword evidence="5" id="KW-0949">S-adenosyl-L-methionine</keyword>
<sequence length="458" mass="51908">MTKTQDIGNKLWSMANELRGKMDASDYRDYILGFMFYRYLSDHQETYLRENEVLDVEIGENINDAYRREASGEDLADYTQEISSSLGYAINPEDTWASIMAKIHDSKIKPSDFQDMFDHFEANAQLNNYAENDFKGIFSDINLSNSRLGASTNARTKALIETAKLVDDFDYHNDDGNDVLGDVYEYLIKQFASSSGKNAGEFYTPHEVSQVLAKLVSLGFETKDDSVSVYDPTMGSGSLLLTVGNEIPEGRRTTIRYYGQELNTTTYNLARMNLMMHGVSYDNMTLRNADTLEMDWPDGLSKDGVDHPRSFDAVVANPPYSLRWDNNESKLKDARFKDYGKLAPKTKADYAFLLHSLYHLQEDGTAAIVLPHGVLFRGAAEGVIRKALINKNQIDAVIGLPANLFYSTGIPTLIMVLKKRRDNNNILFIDASKDFQKDKNQNRLLPEHIEKIINTYKE</sequence>
<proteinExistence type="inferred from homology"/>
<dbReference type="RefSeq" id="WP_023860249.1">
    <property type="nucleotide sequence ID" value="NZ_AWWH01000174.1"/>
</dbReference>
<comment type="caution">
    <text evidence="10">The sequence shown here is derived from an EMBL/GenBank/DDBJ whole genome shotgun (WGS) entry which is preliminary data.</text>
</comment>
<dbReference type="Proteomes" id="UP000018559">
    <property type="component" value="Unassembled WGS sequence"/>
</dbReference>
<evidence type="ECO:0000256" key="2">
    <source>
        <dbReference type="ARBA" id="ARBA00011900"/>
    </source>
</evidence>
<keyword evidence="6" id="KW-0680">Restriction system</keyword>
<dbReference type="PANTHER" id="PTHR42933:SF1">
    <property type="entry name" value="SITE-SPECIFIC DNA-METHYLTRANSFERASE (ADENINE-SPECIFIC)"/>
    <property type="match status" value="1"/>
</dbReference>
<evidence type="ECO:0000313" key="11">
    <source>
        <dbReference type="Proteomes" id="UP000018559"/>
    </source>
</evidence>
<keyword evidence="4" id="KW-0808">Transferase</keyword>
<comment type="catalytic activity">
    <reaction evidence="7">
        <text>a 2'-deoxyadenosine in DNA + S-adenosyl-L-methionine = an N(6)-methyl-2'-deoxyadenosine in DNA + S-adenosyl-L-homocysteine + H(+)</text>
        <dbReference type="Rhea" id="RHEA:15197"/>
        <dbReference type="Rhea" id="RHEA-COMP:12418"/>
        <dbReference type="Rhea" id="RHEA-COMP:12419"/>
        <dbReference type="ChEBI" id="CHEBI:15378"/>
        <dbReference type="ChEBI" id="CHEBI:57856"/>
        <dbReference type="ChEBI" id="CHEBI:59789"/>
        <dbReference type="ChEBI" id="CHEBI:90615"/>
        <dbReference type="ChEBI" id="CHEBI:90616"/>
        <dbReference type="EC" id="2.1.1.72"/>
    </reaction>
</comment>
<dbReference type="GO" id="GO:0009007">
    <property type="term" value="F:site-specific DNA-methyltransferase (adenine-specific) activity"/>
    <property type="evidence" value="ECO:0007669"/>
    <property type="project" value="UniProtKB-EC"/>
</dbReference>
<dbReference type="EC" id="2.1.1.72" evidence="2"/>
<keyword evidence="3" id="KW-0489">Methyltransferase</keyword>
<feature type="domain" description="N6 adenine-specific DNA methyltransferase N-terminal" evidence="9">
    <location>
        <begin position="8"/>
        <end position="160"/>
    </location>
</feature>
<accession>V7HWA4</accession>
<dbReference type="GO" id="GO:0009307">
    <property type="term" value="P:DNA restriction-modification system"/>
    <property type="evidence" value="ECO:0007669"/>
    <property type="project" value="UniProtKB-KW"/>
</dbReference>